<dbReference type="InterPro" id="IPR058248">
    <property type="entry name" value="Lxx211020-like"/>
</dbReference>
<gene>
    <name evidence="2" type="ORF">F4695_002845</name>
</gene>
<evidence type="ECO:0000256" key="1">
    <source>
        <dbReference type="SAM" id="SignalP"/>
    </source>
</evidence>
<protein>
    <recommendedName>
        <fullName evidence="4">Copper chaperone PCu(A)C</fullName>
    </recommendedName>
</protein>
<keyword evidence="3" id="KW-1185">Reference proteome</keyword>
<organism evidence="2 3">
    <name type="scientific">Rhizobium soli</name>
    <dbReference type="NCBI Taxonomy" id="424798"/>
    <lineage>
        <taxon>Bacteria</taxon>
        <taxon>Pseudomonadati</taxon>
        <taxon>Pseudomonadota</taxon>
        <taxon>Alphaproteobacteria</taxon>
        <taxon>Hyphomicrobiales</taxon>
        <taxon>Rhizobiaceae</taxon>
        <taxon>Rhizobium/Agrobacterium group</taxon>
        <taxon>Rhizobium</taxon>
    </lineage>
</organism>
<feature type="signal peptide" evidence="1">
    <location>
        <begin position="1"/>
        <end position="18"/>
    </location>
</feature>
<feature type="chain" id="PRO_5031112460" description="Copper chaperone PCu(A)C" evidence="1">
    <location>
        <begin position="19"/>
        <end position="181"/>
    </location>
</feature>
<dbReference type="AlphaFoldDB" id="A0A7X0MS09"/>
<dbReference type="PANTHER" id="PTHR36302:SF1">
    <property type="entry name" value="COPPER CHAPERONE PCU(A)C"/>
    <property type="match status" value="1"/>
</dbReference>
<reference evidence="2 3" key="1">
    <citation type="submission" date="2020-08" db="EMBL/GenBank/DDBJ databases">
        <title>The Agave Microbiome: Exploring the role of microbial communities in plant adaptations to desert environments.</title>
        <authorList>
            <person name="Partida-Martinez L.P."/>
        </authorList>
    </citation>
    <scope>NUCLEOTIDE SEQUENCE [LARGE SCALE GENOMIC DNA]</scope>
    <source>
        <strain evidence="2 3">AS3.12</strain>
    </source>
</reference>
<dbReference type="EMBL" id="JACHBU010000005">
    <property type="protein sequence ID" value="MBB6509477.1"/>
    <property type="molecule type" value="Genomic_DNA"/>
</dbReference>
<sequence>MKFLATLALFAATLGAAADQSYAQAGNAGSGNGGMHMHGSSDPAATSGATVQLGMVEISDGYVRAMLPGQPVGGGYLVIRNAGSEDDRLVSASSPLSPAVEIHEMSMQGQIMKMRRLEGGIAVPAGQTVELKPSGLHLMFTKVTTPFKQGDSVPLKLTFEKSGSIDLTLPVQGFRPGNQHN</sequence>
<comment type="caution">
    <text evidence="2">The sequence shown here is derived from an EMBL/GenBank/DDBJ whole genome shotgun (WGS) entry which is preliminary data.</text>
</comment>
<evidence type="ECO:0000313" key="3">
    <source>
        <dbReference type="Proteomes" id="UP000585437"/>
    </source>
</evidence>
<evidence type="ECO:0008006" key="4">
    <source>
        <dbReference type="Google" id="ProtNLM"/>
    </source>
</evidence>
<dbReference type="PANTHER" id="PTHR36302">
    <property type="entry name" value="BLR7088 PROTEIN"/>
    <property type="match status" value="1"/>
</dbReference>
<dbReference type="InterPro" id="IPR036182">
    <property type="entry name" value="PCuAC_sf"/>
</dbReference>
<proteinExistence type="predicted"/>
<dbReference type="Pfam" id="PF04314">
    <property type="entry name" value="PCuAC"/>
    <property type="match status" value="1"/>
</dbReference>
<dbReference type="RefSeq" id="WP_184655030.1">
    <property type="nucleotide sequence ID" value="NZ_JACHBU010000005.1"/>
</dbReference>
<accession>A0A7X0MS09</accession>
<dbReference type="Proteomes" id="UP000585437">
    <property type="component" value="Unassembled WGS sequence"/>
</dbReference>
<keyword evidence="1" id="KW-0732">Signal</keyword>
<name>A0A7X0MS09_9HYPH</name>
<evidence type="ECO:0000313" key="2">
    <source>
        <dbReference type="EMBL" id="MBB6509477.1"/>
    </source>
</evidence>
<dbReference type="Gene3D" id="2.60.40.1890">
    <property type="entry name" value="PCu(A)C copper chaperone"/>
    <property type="match status" value="1"/>
</dbReference>
<dbReference type="InterPro" id="IPR007410">
    <property type="entry name" value="LpqE-like"/>
</dbReference>
<dbReference type="SUPFAM" id="SSF110087">
    <property type="entry name" value="DR1885-like metal-binding protein"/>
    <property type="match status" value="1"/>
</dbReference>